<evidence type="ECO:0000313" key="1">
    <source>
        <dbReference type="Ensembl" id="ENSPLOP00000018849.1"/>
    </source>
</evidence>
<sequence>MVTEKAAYIGTSNWSEDYFSSTSGAGLVVSQRASRARPGVPTVQEQLRHLFERDWDSPYAVGLDGQAQGQDCAWQG</sequence>
<reference evidence="1" key="2">
    <citation type="submission" date="2025-09" db="UniProtKB">
        <authorList>
            <consortium name="Ensembl"/>
        </authorList>
    </citation>
    <scope>IDENTIFICATION</scope>
</reference>
<accession>A0A8C8XGZ7</accession>
<dbReference type="GO" id="GO:0045335">
    <property type="term" value="C:phagocytic vesicle"/>
    <property type="evidence" value="ECO:0007669"/>
    <property type="project" value="TreeGrafter"/>
</dbReference>
<proteinExistence type="predicted"/>
<dbReference type="Proteomes" id="UP000694399">
    <property type="component" value="Unassembled WGS sequence"/>
</dbReference>
<dbReference type="GO" id="GO:0002244">
    <property type="term" value="P:hematopoietic progenitor cell differentiation"/>
    <property type="evidence" value="ECO:0007669"/>
    <property type="project" value="TreeGrafter"/>
</dbReference>
<dbReference type="SUPFAM" id="SSF56024">
    <property type="entry name" value="Phospholipase D/nuclease"/>
    <property type="match status" value="1"/>
</dbReference>
<dbReference type="GO" id="GO:0005634">
    <property type="term" value="C:nucleus"/>
    <property type="evidence" value="ECO:0007669"/>
    <property type="project" value="TreeGrafter"/>
</dbReference>
<keyword evidence="2" id="KW-1185">Reference proteome</keyword>
<dbReference type="PANTHER" id="PTHR10185">
    <property type="entry name" value="PHOSPHOLIPASE D - RELATED"/>
    <property type="match status" value="1"/>
</dbReference>
<dbReference type="GO" id="GO:0005783">
    <property type="term" value="C:endoplasmic reticulum"/>
    <property type="evidence" value="ECO:0007669"/>
    <property type="project" value="TreeGrafter"/>
</dbReference>
<dbReference type="AlphaFoldDB" id="A0A8C8XGZ7"/>
<dbReference type="OMA" id="AYITSNW"/>
<protein>
    <recommendedName>
        <fullName evidence="3">Phospholipase D family member 4</fullName>
    </recommendedName>
</protein>
<organism evidence="1 2">
    <name type="scientific">Panthera leo</name>
    <name type="common">Lion</name>
    <dbReference type="NCBI Taxonomy" id="9689"/>
    <lineage>
        <taxon>Eukaryota</taxon>
        <taxon>Metazoa</taxon>
        <taxon>Chordata</taxon>
        <taxon>Craniata</taxon>
        <taxon>Vertebrata</taxon>
        <taxon>Euteleostomi</taxon>
        <taxon>Mammalia</taxon>
        <taxon>Eutheria</taxon>
        <taxon>Laurasiatheria</taxon>
        <taxon>Carnivora</taxon>
        <taxon>Feliformia</taxon>
        <taxon>Felidae</taxon>
        <taxon>Pantherinae</taxon>
        <taxon>Panthera</taxon>
    </lineage>
</organism>
<evidence type="ECO:0000313" key="2">
    <source>
        <dbReference type="Proteomes" id="UP000694399"/>
    </source>
</evidence>
<dbReference type="GO" id="GO:0006909">
    <property type="term" value="P:phagocytosis"/>
    <property type="evidence" value="ECO:0007669"/>
    <property type="project" value="TreeGrafter"/>
</dbReference>
<dbReference type="GO" id="GO:0032588">
    <property type="term" value="C:trans-Golgi network membrane"/>
    <property type="evidence" value="ECO:0007669"/>
    <property type="project" value="TreeGrafter"/>
</dbReference>
<dbReference type="Ensembl" id="ENSPLOT00000020865.1">
    <property type="protein sequence ID" value="ENSPLOP00000018849.1"/>
    <property type="gene ID" value="ENSPLOG00000013804.1"/>
</dbReference>
<dbReference type="Gene3D" id="3.30.870.10">
    <property type="entry name" value="Endonuclease Chain A"/>
    <property type="match status" value="1"/>
</dbReference>
<dbReference type="InterPro" id="IPR050874">
    <property type="entry name" value="Diverse_PLD-related"/>
</dbReference>
<dbReference type="PANTHER" id="PTHR10185:SF8">
    <property type="entry name" value="5'-3' EXONUCLEASE PLD4"/>
    <property type="match status" value="1"/>
</dbReference>
<evidence type="ECO:0008006" key="3">
    <source>
        <dbReference type="Google" id="ProtNLM"/>
    </source>
</evidence>
<name>A0A8C8XGZ7_PANLE</name>
<dbReference type="GeneTree" id="ENSGT00950000183059"/>
<reference evidence="1" key="1">
    <citation type="submission" date="2025-08" db="UniProtKB">
        <authorList>
            <consortium name="Ensembl"/>
        </authorList>
    </citation>
    <scope>IDENTIFICATION</scope>
</reference>